<comment type="similarity">
    <text evidence="6">Belongs to the sirtuin family. Class IV subfamily.</text>
</comment>
<dbReference type="EC" id="2.3.1.286" evidence="1"/>
<comment type="caution">
    <text evidence="7">Lacks conserved residue(s) required for the propagation of feature annotation.</text>
</comment>
<keyword evidence="2" id="KW-0808">Transferase</keyword>
<dbReference type="PANTHER" id="PTHR11085">
    <property type="entry name" value="NAD-DEPENDENT PROTEIN DEACYLASE SIRTUIN-5, MITOCHONDRIAL-RELATED"/>
    <property type="match status" value="1"/>
</dbReference>
<dbReference type="InterPro" id="IPR050134">
    <property type="entry name" value="NAD-dep_sirtuin_deacylases"/>
</dbReference>
<keyword evidence="10" id="KW-1185">Reference proteome</keyword>
<evidence type="ECO:0000313" key="10">
    <source>
        <dbReference type="Proteomes" id="UP001164746"/>
    </source>
</evidence>
<keyword evidence="5" id="KW-0520">NAD</keyword>
<dbReference type="InterPro" id="IPR029035">
    <property type="entry name" value="DHS-like_NAD/FAD-binding_dom"/>
</dbReference>
<evidence type="ECO:0000256" key="2">
    <source>
        <dbReference type="ARBA" id="ARBA00022679"/>
    </source>
</evidence>
<dbReference type="Pfam" id="PF02146">
    <property type="entry name" value="SIR2"/>
    <property type="match status" value="1"/>
</dbReference>
<evidence type="ECO:0000256" key="7">
    <source>
        <dbReference type="PROSITE-ProRule" id="PRU00236"/>
    </source>
</evidence>
<evidence type="ECO:0000256" key="3">
    <source>
        <dbReference type="ARBA" id="ARBA00022723"/>
    </source>
</evidence>
<dbReference type="Proteomes" id="UP001164746">
    <property type="component" value="Chromosome 3"/>
</dbReference>
<dbReference type="Gene3D" id="3.40.50.1220">
    <property type="entry name" value="TPP-binding domain"/>
    <property type="match status" value="1"/>
</dbReference>
<evidence type="ECO:0000256" key="1">
    <source>
        <dbReference type="ARBA" id="ARBA00012928"/>
    </source>
</evidence>
<keyword evidence="3" id="KW-0479">Metal-binding</keyword>
<evidence type="ECO:0000259" key="8">
    <source>
        <dbReference type="PROSITE" id="PS50305"/>
    </source>
</evidence>
<feature type="domain" description="Deacetylase sirtuin-type" evidence="8">
    <location>
        <begin position="27"/>
        <end position="249"/>
    </location>
</feature>
<evidence type="ECO:0000256" key="5">
    <source>
        <dbReference type="ARBA" id="ARBA00023027"/>
    </source>
</evidence>
<dbReference type="InterPro" id="IPR003000">
    <property type="entry name" value="Sirtuin"/>
</dbReference>
<dbReference type="InterPro" id="IPR026590">
    <property type="entry name" value="Ssirtuin_cat_dom"/>
</dbReference>
<evidence type="ECO:0000256" key="4">
    <source>
        <dbReference type="ARBA" id="ARBA00022833"/>
    </source>
</evidence>
<dbReference type="PROSITE" id="PS50305">
    <property type="entry name" value="SIRTUIN"/>
    <property type="match status" value="1"/>
</dbReference>
<proteinExistence type="inferred from homology"/>
<reference evidence="9" key="1">
    <citation type="submission" date="2022-11" db="EMBL/GenBank/DDBJ databases">
        <title>Centuries of genome instability and evolution in soft-shell clam transmissible cancer (bioRxiv).</title>
        <authorList>
            <person name="Hart S.F.M."/>
            <person name="Yonemitsu M.A."/>
            <person name="Giersch R.M."/>
            <person name="Beal B.F."/>
            <person name="Arriagada G."/>
            <person name="Davis B.W."/>
            <person name="Ostrander E.A."/>
            <person name="Goff S.P."/>
            <person name="Metzger M.J."/>
        </authorList>
    </citation>
    <scope>NUCLEOTIDE SEQUENCE</scope>
    <source>
        <strain evidence="9">MELC-2E11</strain>
        <tissue evidence="9">Siphon/mantle</tissue>
    </source>
</reference>
<keyword evidence="4" id="KW-0862">Zinc</keyword>
<evidence type="ECO:0000256" key="6">
    <source>
        <dbReference type="ARBA" id="ARBA00038170"/>
    </source>
</evidence>
<name>A0ABY7DWG3_MYAAR</name>
<gene>
    <name evidence="9" type="ORF">MAR_025314</name>
</gene>
<organism evidence="9 10">
    <name type="scientific">Mya arenaria</name>
    <name type="common">Soft-shell clam</name>
    <dbReference type="NCBI Taxonomy" id="6604"/>
    <lineage>
        <taxon>Eukaryota</taxon>
        <taxon>Metazoa</taxon>
        <taxon>Spiralia</taxon>
        <taxon>Lophotrochozoa</taxon>
        <taxon>Mollusca</taxon>
        <taxon>Bivalvia</taxon>
        <taxon>Autobranchia</taxon>
        <taxon>Heteroconchia</taxon>
        <taxon>Euheterodonta</taxon>
        <taxon>Imparidentia</taxon>
        <taxon>Neoheterodontei</taxon>
        <taxon>Myida</taxon>
        <taxon>Myoidea</taxon>
        <taxon>Myidae</taxon>
        <taxon>Mya</taxon>
    </lineage>
</organism>
<dbReference type="PANTHER" id="PTHR11085:SF12">
    <property type="entry name" value="NAD-DEPENDENT PROTEIN DEACYLASE SIRTUIN-6"/>
    <property type="match status" value="1"/>
</dbReference>
<accession>A0ABY7DWG3</accession>
<dbReference type="EMBL" id="CP111014">
    <property type="protein sequence ID" value="WAR00942.1"/>
    <property type="molecule type" value="Genomic_DNA"/>
</dbReference>
<sequence>MSVNYAEGLSAYEHKGKCGLAEKFDPPDIVAEKVSKLVSMIRSSRHIVFHTGAGISTAAGIPDFRGPNGVWTLEERGEKPTFNVTFESAVPTFTHRALVAMEILGISIQTSLAKYVISQNVDGLHVRSGLPRNRMSELHGNMFVEECNKCAMQYINREVVRTMGVKLTGNICIQKKSRGTCRAADLSICLGTSLQIVPSGNLPLITKRSGGRVVIVNLQPTKHDRKADLKICTYVDDVMRLVCQQLGVIVPEYDGPHVVLRSVHTGLGEDDLAVVVKDDTLVRKPHPTVTAVQAGCKALVERGEGTEQSRLKSEGDDKECDTKNCVENKLLVLGKAPIDARIHDTSIKTEVGNENIQAENEPEHLHK</sequence>
<evidence type="ECO:0000313" key="9">
    <source>
        <dbReference type="EMBL" id="WAR00942.1"/>
    </source>
</evidence>
<protein>
    <recommendedName>
        <fullName evidence="1">protein acetyllysine N-acetyltransferase</fullName>
        <ecNumber evidence="1">2.3.1.286</ecNumber>
    </recommendedName>
</protein>
<dbReference type="SUPFAM" id="SSF52467">
    <property type="entry name" value="DHS-like NAD/FAD-binding domain"/>
    <property type="match status" value="1"/>
</dbReference>